<feature type="region of interest" description="Disordered" evidence="1">
    <location>
        <begin position="163"/>
        <end position="194"/>
    </location>
</feature>
<evidence type="ECO:0000256" key="1">
    <source>
        <dbReference type="SAM" id="MobiDB-lite"/>
    </source>
</evidence>
<proteinExistence type="predicted"/>
<sequence>MYTTHLWAYDSRRSHFATIGDSGATCRQDTDHEHRIWTRSRSSCVPLTAFQSQMNHRTRPQTKVWDEGRVRRERYCWETARINGTSAEPERSRTGSRSVDRRQYYEGSLNPVGRSEECTLGDSHGRRSHSVGFFREHQSRLIRGNRCRERTCSGCKMVFSWNPDRSTRTKGQRKGQQRGPNRRQNAWSGGLSVNPVGPTISPASYVLTPDIMSLGLSLSERLVAAGQTLG</sequence>
<gene>
    <name evidence="2" type="ORF">FA13DRAFT_1105368</name>
</gene>
<comment type="caution">
    <text evidence="2">The sequence shown here is derived from an EMBL/GenBank/DDBJ whole genome shotgun (WGS) entry which is preliminary data.</text>
</comment>
<feature type="compositionally biased region" description="Polar residues" evidence="1">
    <location>
        <begin position="178"/>
        <end position="187"/>
    </location>
</feature>
<name>A0A4Y7RKK6_COPMI</name>
<protein>
    <submittedName>
        <fullName evidence="2">Uncharacterized protein</fullName>
    </submittedName>
</protein>
<keyword evidence="3" id="KW-1185">Reference proteome</keyword>
<reference evidence="2 3" key="1">
    <citation type="journal article" date="2019" name="Nat. Ecol. Evol.">
        <title>Megaphylogeny resolves global patterns of mushroom evolution.</title>
        <authorList>
            <person name="Varga T."/>
            <person name="Krizsan K."/>
            <person name="Foldi C."/>
            <person name="Dima B."/>
            <person name="Sanchez-Garcia M."/>
            <person name="Sanchez-Ramirez S."/>
            <person name="Szollosi G.J."/>
            <person name="Szarkandi J.G."/>
            <person name="Papp V."/>
            <person name="Albert L."/>
            <person name="Andreopoulos W."/>
            <person name="Angelini C."/>
            <person name="Antonin V."/>
            <person name="Barry K.W."/>
            <person name="Bougher N.L."/>
            <person name="Buchanan P."/>
            <person name="Buyck B."/>
            <person name="Bense V."/>
            <person name="Catcheside P."/>
            <person name="Chovatia M."/>
            <person name="Cooper J."/>
            <person name="Damon W."/>
            <person name="Desjardin D."/>
            <person name="Finy P."/>
            <person name="Geml J."/>
            <person name="Haridas S."/>
            <person name="Hughes K."/>
            <person name="Justo A."/>
            <person name="Karasinski D."/>
            <person name="Kautmanova I."/>
            <person name="Kiss B."/>
            <person name="Kocsube S."/>
            <person name="Kotiranta H."/>
            <person name="LaButti K.M."/>
            <person name="Lechner B.E."/>
            <person name="Liimatainen K."/>
            <person name="Lipzen A."/>
            <person name="Lukacs Z."/>
            <person name="Mihaltcheva S."/>
            <person name="Morgado L.N."/>
            <person name="Niskanen T."/>
            <person name="Noordeloos M.E."/>
            <person name="Ohm R.A."/>
            <person name="Ortiz-Santana B."/>
            <person name="Ovrebo C."/>
            <person name="Racz N."/>
            <person name="Riley R."/>
            <person name="Savchenko A."/>
            <person name="Shiryaev A."/>
            <person name="Soop K."/>
            <person name="Spirin V."/>
            <person name="Szebenyi C."/>
            <person name="Tomsovsky M."/>
            <person name="Tulloss R.E."/>
            <person name="Uehling J."/>
            <person name="Grigoriev I.V."/>
            <person name="Vagvolgyi C."/>
            <person name="Papp T."/>
            <person name="Martin F.M."/>
            <person name="Miettinen O."/>
            <person name="Hibbett D.S."/>
            <person name="Nagy L.G."/>
        </authorList>
    </citation>
    <scope>NUCLEOTIDE SEQUENCE [LARGE SCALE GENOMIC DNA]</scope>
    <source>
        <strain evidence="2 3">FP101781</strain>
    </source>
</reference>
<dbReference type="AlphaFoldDB" id="A0A4Y7RKK6"/>
<dbReference type="EMBL" id="QPFP01000501">
    <property type="protein sequence ID" value="TEB09514.1"/>
    <property type="molecule type" value="Genomic_DNA"/>
</dbReference>
<accession>A0A4Y7RKK6</accession>
<organism evidence="2 3">
    <name type="scientific">Coprinellus micaceus</name>
    <name type="common">Glistening ink-cap mushroom</name>
    <name type="synonym">Coprinus micaceus</name>
    <dbReference type="NCBI Taxonomy" id="71717"/>
    <lineage>
        <taxon>Eukaryota</taxon>
        <taxon>Fungi</taxon>
        <taxon>Dikarya</taxon>
        <taxon>Basidiomycota</taxon>
        <taxon>Agaricomycotina</taxon>
        <taxon>Agaricomycetes</taxon>
        <taxon>Agaricomycetidae</taxon>
        <taxon>Agaricales</taxon>
        <taxon>Agaricineae</taxon>
        <taxon>Psathyrellaceae</taxon>
        <taxon>Coprinellus</taxon>
    </lineage>
</organism>
<dbReference type="Proteomes" id="UP000298030">
    <property type="component" value="Unassembled WGS sequence"/>
</dbReference>
<evidence type="ECO:0000313" key="3">
    <source>
        <dbReference type="Proteomes" id="UP000298030"/>
    </source>
</evidence>
<evidence type="ECO:0000313" key="2">
    <source>
        <dbReference type="EMBL" id="TEB09514.1"/>
    </source>
</evidence>